<protein>
    <submittedName>
        <fullName evidence="1">Uncharacterized protein</fullName>
    </submittedName>
</protein>
<sequence length="73" mass="8856">MSSSDDVDDDVAIVYRWMQRLCSEGPVAEEWTIEAVRRYRRQEGPSWLQHRDELLRLRFFTAQVARERRRRSS</sequence>
<dbReference type="RefSeq" id="WP_166757826.1">
    <property type="nucleotide sequence ID" value="NZ_BAABJU010000045.1"/>
</dbReference>
<reference evidence="1 2" key="1">
    <citation type="submission" date="2020-02" db="EMBL/GenBank/DDBJ databases">
        <title>Sequencing the genomes of 1000 actinobacteria strains.</title>
        <authorList>
            <person name="Klenk H.-P."/>
        </authorList>
    </citation>
    <scope>NUCLEOTIDE SEQUENCE [LARGE SCALE GENOMIC DNA]</scope>
    <source>
        <strain evidence="1 2">DSM 45201</strain>
    </source>
</reference>
<comment type="caution">
    <text evidence="1">The sequence shown here is derived from an EMBL/GenBank/DDBJ whole genome shotgun (WGS) entry which is preliminary data.</text>
</comment>
<evidence type="ECO:0000313" key="1">
    <source>
        <dbReference type="EMBL" id="NIH70281.1"/>
    </source>
</evidence>
<organism evidence="1 2">
    <name type="scientific">Modestobacter marinus</name>
    <dbReference type="NCBI Taxonomy" id="477641"/>
    <lineage>
        <taxon>Bacteria</taxon>
        <taxon>Bacillati</taxon>
        <taxon>Actinomycetota</taxon>
        <taxon>Actinomycetes</taxon>
        <taxon>Geodermatophilales</taxon>
        <taxon>Geodermatophilaceae</taxon>
        <taxon>Modestobacter</taxon>
    </lineage>
</organism>
<dbReference type="Proteomes" id="UP000552836">
    <property type="component" value="Unassembled WGS sequence"/>
</dbReference>
<accession>A0A846LS17</accession>
<name>A0A846LS17_9ACTN</name>
<gene>
    <name evidence="1" type="ORF">FB380_004792</name>
</gene>
<evidence type="ECO:0000313" key="2">
    <source>
        <dbReference type="Proteomes" id="UP000552836"/>
    </source>
</evidence>
<dbReference type="AlphaFoldDB" id="A0A846LS17"/>
<dbReference type="EMBL" id="JAAMPA010000007">
    <property type="protein sequence ID" value="NIH70281.1"/>
    <property type="molecule type" value="Genomic_DNA"/>
</dbReference>
<proteinExistence type="predicted"/>